<dbReference type="OrthoDB" id="6491773at2759"/>
<accession>E9GYS2</accession>
<evidence type="ECO:0000259" key="6">
    <source>
        <dbReference type="PROSITE" id="PS50268"/>
    </source>
</evidence>
<organism evidence="7 8">
    <name type="scientific">Daphnia pulex</name>
    <name type="common">Water flea</name>
    <dbReference type="NCBI Taxonomy" id="6669"/>
    <lineage>
        <taxon>Eukaryota</taxon>
        <taxon>Metazoa</taxon>
        <taxon>Ecdysozoa</taxon>
        <taxon>Arthropoda</taxon>
        <taxon>Crustacea</taxon>
        <taxon>Branchiopoda</taxon>
        <taxon>Diplostraca</taxon>
        <taxon>Cladocera</taxon>
        <taxon>Anomopoda</taxon>
        <taxon>Daphniidae</taxon>
        <taxon>Daphnia</taxon>
    </lineage>
</organism>
<dbReference type="Proteomes" id="UP000000305">
    <property type="component" value="Unassembled WGS sequence"/>
</dbReference>
<evidence type="ECO:0000256" key="1">
    <source>
        <dbReference type="ARBA" id="ARBA00004370"/>
    </source>
</evidence>
<keyword evidence="8" id="KW-1185">Reference proteome</keyword>
<dbReference type="STRING" id="6669.E9GYS2"/>
<dbReference type="InterPro" id="IPR015919">
    <property type="entry name" value="Cadherin-like_sf"/>
</dbReference>
<dbReference type="CDD" id="cd11304">
    <property type="entry name" value="Cadherin_repeat"/>
    <property type="match status" value="1"/>
</dbReference>
<dbReference type="InterPro" id="IPR002126">
    <property type="entry name" value="Cadherin-like_dom"/>
</dbReference>
<dbReference type="GO" id="GO:0007156">
    <property type="term" value="P:homophilic cell adhesion via plasma membrane adhesion molecules"/>
    <property type="evidence" value="ECO:0007669"/>
    <property type="project" value="InterPro"/>
</dbReference>
<dbReference type="SUPFAM" id="SSF49313">
    <property type="entry name" value="Cadherin-like"/>
    <property type="match status" value="1"/>
</dbReference>
<name>E9GYS2_DAPPU</name>
<keyword evidence="4" id="KW-0472">Membrane</keyword>
<evidence type="ECO:0000256" key="3">
    <source>
        <dbReference type="ARBA" id="ARBA00022837"/>
    </source>
</evidence>
<sequence length="232" mass="24780">MVEDVLGGAVVTVPLSSCSGNGGSAGLNARYRKWQTRLYNFLEPLGAPREGLLTVMPITGCIIVKGPLTGKRRFEPYVLTVGAQDKGDSPLFSDIDINVYVGDITPNAGVPTFVKPSFDEKAFIAEEAPVGSIVFQALAIDSATPNGRLTYKFHVDGTLGSVAITPFSKCYGGPLQFSVLEQVDPGWCVDSLKSSGPDQGENAATEYLIIFGEDAGVFTLKRNPDNFVRLLV</sequence>
<proteinExistence type="predicted"/>
<reference evidence="7 8" key="1">
    <citation type="journal article" date="2011" name="Science">
        <title>The ecoresponsive genome of Daphnia pulex.</title>
        <authorList>
            <person name="Colbourne J.K."/>
            <person name="Pfrender M.E."/>
            <person name="Gilbert D."/>
            <person name="Thomas W.K."/>
            <person name="Tucker A."/>
            <person name="Oakley T.H."/>
            <person name="Tokishita S."/>
            <person name="Aerts A."/>
            <person name="Arnold G.J."/>
            <person name="Basu M.K."/>
            <person name="Bauer D.J."/>
            <person name="Caceres C.E."/>
            <person name="Carmel L."/>
            <person name="Casola C."/>
            <person name="Choi J.H."/>
            <person name="Detter J.C."/>
            <person name="Dong Q."/>
            <person name="Dusheyko S."/>
            <person name="Eads B.D."/>
            <person name="Frohlich T."/>
            <person name="Geiler-Samerotte K.A."/>
            <person name="Gerlach D."/>
            <person name="Hatcher P."/>
            <person name="Jogdeo S."/>
            <person name="Krijgsveld J."/>
            <person name="Kriventseva E.V."/>
            <person name="Kultz D."/>
            <person name="Laforsch C."/>
            <person name="Lindquist E."/>
            <person name="Lopez J."/>
            <person name="Manak J.R."/>
            <person name="Muller J."/>
            <person name="Pangilinan J."/>
            <person name="Patwardhan R.P."/>
            <person name="Pitluck S."/>
            <person name="Pritham E.J."/>
            <person name="Rechtsteiner A."/>
            <person name="Rho M."/>
            <person name="Rogozin I.B."/>
            <person name="Sakarya O."/>
            <person name="Salamov A."/>
            <person name="Schaack S."/>
            <person name="Shapiro H."/>
            <person name="Shiga Y."/>
            <person name="Skalitzky C."/>
            <person name="Smith Z."/>
            <person name="Souvorov A."/>
            <person name="Sung W."/>
            <person name="Tang Z."/>
            <person name="Tsuchiya D."/>
            <person name="Tu H."/>
            <person name="Vos H."/>
            <person name="Wang M."/>
            <person name="Wolf Y.I."/>
            <person name="Yamagata H."/>
            <person name="Yamada T."/>
            <person name="Ye Y."/>
            <person name="Shaw J.R."/>
            <person name="Andrews J."/>
            <person name="Crease T.J."/>
            <person name="Tang H."/>
            <person name="Lucas S.M."/>
            <person name="Robertson H.M."/>
            <person name="Bork P."/>
            <person name="Koonin E.V."/>
            <person name="Zdobnov E.M."/>
            <person name="Grigoriev I.V."/>
            <person name="Lynch M."/>
            <person name="Boore J.L."/>
        </authorList>
    </citation>
    <scope>NUCLEOTIDE SEQUENCE [LARGE SCALE GENOMIC DNA]</scope>
</reference>
<gene>
    <name evidence="7" type="ORF">DAPPUDRAFT_323397</name>
</gene>
<comment type="subcellular location">
    <subcellularLocation>
        <location evidence="1">Membrane</location>
    </subcellularLocation>
</comment>
<evidence type="ECO:0000313" key="7">
    <source>
        <dbReference type="EMBL" id="EFX75211.1"/>
    </source>
</evidence>
<keyword evidence="2" id="KW-0677">Repeat</keyword>
<dbReference type="HOGENOM" id="CLU_1195914_0_0_1"/>
<evidence type="ECO:0000256" key="4">
    <source>
        <dbReference type="ARBA" id="ARBA00023136"/>
    </source>
</evidence>
<dbReference type="InParanoid" id="E9GYS2"/>
<dbReference type="GO" id="GO:0016020">
    <property type="term" value="C:membrane"/>
    <property type="evidence" value="ECO:0007669"/>
    <property type="project" value="UniProtKB-SubCell"/>
</dbReference>
<evidence type="ECO:0000256" key="5">
    <source>
        <dbReference type="PROSITE-ProRule" id="PRU00043"/>
    </source>
</evidence>
<dbReference type="PANTHER" id="PTHR24027">
    <property type="entry name" value="CADHERIN-23"/>
    <property type="match status" value="1"/>
</dbReference>
<evidence type="ECO:0000313" key="8">
    <source>
        <dbReference type="Proteomes" id="UP000000305"/>
    </source>
</evidence>
<dbReference type="KEGG" id="dpx:DAPPUDRAFT_323397"/>
<dbReference type="GO" id="GO:0005509">
    <property type="term" value="F:calcium ion binding"/>
    <property type="evidence" value="ECO:0007669"/>
    <property type="project" value="UniProtKB-UniRule"/>
</dbReference>
<dbReference type="InterPro" id="IPR039808">
    <property type="entry name" value="Cadherin"/>
</dbReference>
<dbReference type="AlphaFoldDB" id="E9GYS2"/>
<keyword evidence="3 5" id="KW-0106">Calcium</keyword>
<dbReference type="PROSITE" id="PS50268">
    <property type="entry name" value="CADHERIN_2"/>
    <property type="match status" value="1"/>
</dbReference>
<dbReference type="EMBL" id="GL732576">
    <property type="protein sequence ID" value="EFX75211.1"/>
    <property type="molecule type" value="Genomic_DNA"/>
</dbReference>
<evidence type="ECO:0000256" key="2">
    <source>
        <dbReference type="ARBA" id="ARBA00022737"/>
    </source>
</evidence>
<protein>
    <recommendedName>
        <fullName evidence="6">Cadherin domain-containing protein</fullName>
    </recommendedName>
</protein>
<dbReference type="PANTHER" id="PTHR24027:SF438">
    <property type="entry name" value="CADHERIN 23"/>
    <property type="match status" value="1"/>
</dbReference>
<dbReference type="eggNOG" id="KOG3594">
    <property type="taxonomic scope" value="Eukaryota"/>
</dbReference>
<feature type="domain" description="Cadherin" evidence="6">
    <location>
        <begin position="39"/>
        <end position="113"/>
    </location>
</feature>